<dbReference type="EMBL" id="PGOL01000196">
    <property type="protein sequence ID" value="PKI74709.1"/>
    <property type="molecule type" value="Genomic_DNA"/>
</dbReference>
<dbReference type="PANTHER" id="PTHR37375:SF1">
    <property type="entry name" value="DUF2470 DOMAIN-CONTAINING PROTEIN"/>
    <property type="match status" value="1"/>
</dbReference>
<organism evidence="1 2">
    <name type="scientific">Punica granatum</name>
    <name type="common">Pomegranate</name>
    <dbReference type="NCBI Taxonomy" id="22663"/>
    <lineage>
        <taxon>Eukaryota</taxon>
        <taxon>Viridiplantae</taxon>
        <taxon>Streptophyta</taxon>
        <taxon>Embryophyta</taxon>
        <taxon>Tracheophyta</taxon>
        <taxon>Spermatophyta</taxon>
        <taxon>Magnoliopsida</taxon>
        <taxon>eudicotyledons</taxon>
        <taxon>Gunneridae</taxon>
        <taxon>Pentapetalae</taxon>
        <taxon>rosids</taxon>
        <taxon>malvids</taxon>
        <taxon>Myrtales</taxon>
        <taxon>Lythraceae</taxon>
        <taxon>Punica</taxon>
    </lineage>
</organism>
<dbReference type="OrthoDB" id="10256706at2759"/>
<dbReference type="PANTHER" id="PTHR37375">
    <property type="entry name" value="EXPRESSED PROTEIN"/>
    <property type="match status" value="1"/>
</dbReference>
<keyword evidence="2" id="KW-1185">Reference proteome</keyword>
<evidence type="ECO:0000313" key="1">
    <source>
        <dbReference type="EMBL" id="PKI74709.1"/>
    </source>
</evidence>
<dbReference type="InterPro" id="IPR037119">
    <property type="entry name" value="Haem_oxidase_HugZ-like_sf"/>
</dbReference>
<name>A0A2I0L1X6_PUNGR</name>
<sequence length="305" mass="33678">MKANKAAVLTVAEKCKNILASNWQCHLSTIKADAKGSKGEIYTSKVKYIVKRGKPYVWVPESDAHNVNAIIDERGSLAITTPFPGPLAHLLKSVQKLPSRIALTGDVVLLKEKKAQLATEKLEALILSEQKAVNELSYTVRGVLSSTNPVFTSRSENLQGLTDGGENYNIYKFDLRSCTYLSGTGGTHEIDLGELQTSKADSLAPYSAMLIDGINQSESRRRALVLFCFTYLNARVKDAYILSLDRKGTDVLGKVPNPTSNEQFQWKEFRFTFKEEAPDVEALCCQLVEMEEEAIKKVSSYSGLG</sequence>
<gene>
    <name evidence="1" type="ORF">CRG98_005036</name>
</gene>
<proteinExistence type="predicted"/>
<reference evidence="1 2" key="1">
    <citation type="submission" date="2017-11" db="EMBL/GenBank/DDBJ databases">
        <title>De-novo sequencing of pomegranate (Punica granatum L.) genome.</title>
        <authorList>
            <person name="Akparov Z."/>
            <person name="Amiraslanov A."/>
            <person name="Hajiyeva S."/>
            <person name="Abbasov M."/>
            <person name="Kaur K."/>
            <person name="Hamwieh A."/>
            <person name="Solovyev V."/>
            <person name="Salamov A."/>
            <person name="Braich B."/>
            <person name="Kosarev P."/>
            <person name="Mahmoud A."/>
            <person name="Hajiyev E."/>
            <person name="Babayeva S."/>
            <person name="Izzatullayeva V."/>
            <person name="Mammadov A."/>
            <person name="Mammadov A."/>
            <person name="Sharifova S."/>
            <person name="Ojaghi J."/>
            <person name="Eynullazada K."/>
            <person name="Bayramov B."/>
            <person name="Abdulazimova A."/>
            <person name="Shahmuradov I."/>
        </authorList>
    </citation>
    <scope>NUCLEOTIDE SEQUENCE [LARGE SCALE GENOMIC DNA]</scope>
    <source>
        <strain evidence="2">cv. AG2017</strain>
        <tissue evidence="1">Leaf</tissue>
    </source>
</reference>
<dbReference type="Gene3D" id="3.20.180.10">
    <property type="entry name" value="PNP-oxidase-like"/>
    <property type="match status" value="1"/>
</dbReference>
<dbReference type="AlphaFoldDB" id="A0A2I0L1X6"/>
<dbReference type="Proteomes" id="UP000233551">
    <property type="component" value="Unassembled WGS sequence"/>
</dbReference>
<dbReference type="Gene3D" id="2.30.110.10">
    <property type="entry name" value="Electron Transport, Fmn-binding Protein, Chain A"/>
    <property type="match status" value="1"/>
</dbReference>
<protein>
    <submittedName>
        <fullName evidence="1">Uncharacterized protein</fullName>
    </submittedName>
</protein>
<dbReference type="SUPFAM" id="SSF50475">
    <property type="entry name" value="FMN-binding split barrel"/>
    <property type="match status" value="1"/>
</dbReference>
<evidence type="ECO:0000313" key="2">
    <source>
        <dbReference type="Proteomes" id="UP000233551"/>
    </source>
</evidence>
<comment type="caution">
    <text evidence="1">The sequence shown here is derived from an EMBL/GenBank/DDBJ whole genome shotgun (WGS) entry which is preliminary data.</text>
</comment>
<dbReference type="STRING" id="22663.A0A2I0L1X6"/>
<accession>A0A2I0L1X6</accession>
<dbReference type="InterPro" id="IPR012349">
    <property type="entry name" value="Split_barrel_FMN-bd"/>
</dbReference>
<dbReference type="GeneID" id="116187999"/>